<dbReference type="Pfam" id="PF08028">
    <property type="entry name" value="Acyl-CoA_dh_2"/>
    <property type="match status" value="1"/>
</dbReference>
<dbReference type="GO" id="GO:0005737">
    <property type="term" value="C:cytoplasm"/>
    <property type="evidence" value="ECO:0007669"/>
    <property type="project" value="TreeGrafter"/>
</dbReference>
<evidence type="ECO:0000256" key="1">
    <source>
        <dbReference type="ARBA" id="ARBA00023002"/>
    </source>
</evidence>
<dbReference type="GO" id="GO:0033539">
    <property type="term" value="P:fatty acid beta-oxidation using acyl-CoA dehydrogenase"/>
    <property type="evidence" value="ECO:0007669"/>
    <property type="project" value="TreeGrafter"/>
</dbReference>
<comment type="caution">
    <text evidence="5">The sequence shown here is derived from an EMBL/GenBank/DDBJ whole genome shotgun (WGS) entry which is preliminary data.</text>
</comment>
<evidence type="ECO:0000259" key="4">
    <source>
        <dbReference type="Pfam" id="PF08028"/>
    </source>
</evidence>
<evidence type="ECO:0000259" key="3">
    <source>
        <dbReference type="Pfam" id="PF02771"/>
    </source>
</evidence>
<dbReference type="SUPFAM" id="SSF47203">
    <property type="entry name" value="Acyl-CoA dehydrogenase C-terminal domain-like"/>
    <property type="match status" value="1"/>
</dbReference>
<dbReference type="Gene3D" id="2.40.110.10">
    <property type="entry name" value="Butyryl-CoA Dehydrogenase, subunit A, domain 2"/>
    <property type="match status" value="1"/>
</dbReference>
<keyword evidence="6" id="KW-1185">Reference proteome</keyword>
<dbReference type="GO" id="GO:0050660">
    <property type="term" value="F:flavin adenine dinucleotide binding"/>
    <property type="evidence" value="ECO:0007669"/>
    <property type="project" value="InterPro"/>
</dbReference>
<dbReference type="InterPro" id="IPR013107">
    <property type="entry name" value="Acyl-CoA_DH_C"/>
</dbReference>
<dbReference type="Pfam" id="PF02771">
    <property type="entry name" value="Acyl-CoA_dh_N"/>
    <property type="match status" value="1"/>
</dbReference>
<protein>
    <submittedName>
        <fullName evidence="5">Acyl-CoA dehydrogenase</fullName>
    </submittedName>
</protein>
<dbReference type="EMBL" id="JXSX01000003">
    <property type="protein sequence ID" value="KIR61885.1"/>
    <property type="molecule type" value="Genomic_DNA"/>
</dbReference>
<proteinExistence type="inferred from homology"/>
<accession>A0A0D0WWY9</accession>
<dbReference type="SUPFAM" id="SSF56645">
    <property type="entry name" value="Acyl-CoA dehydrogenase NM domain-like"/>
    <property type="match status" value="1"/>
</dbReference>
<dbReference type="PANTHER" id="PTHR48083:SF19">
    <property type="entry name" value="FLAVIN-DEPENDENT MONOOXYGENASE, OXYGENASE SUBUNIT HSAA"/>
    <property type="match status" value="1"/>
</dbReference>
<dbReference type="InterPro" id="IPR050741">
    <property type="entry name" value="Acyl-CoA_dehydrogenase"/>
</dbReference>
<gene>
    <name evidence="5" type="ORF">TK50_31030</name>
</gene>
<dbReference type="PIRSF" id="PIRSF016578">
    <property type="entry name" value="HsaA"/>
    <property type="match status" value="1"/>
</dbReference>
<dbReference type="AlphaFoldDB" id="A0A0D0WWY9"/>
<dbReference type="PATRIC" id="fig|47853.6.peg.6505"/>
<dbReference type="GO" id="GO:0016712">
    <property type="term" value="F:oxidoreductase activity, acting on paired donors, with incorporation or reduction of molecular oxygen, reduced flavin or flavoprotein as one donor, and incorporation of one atom of oxygen"/>
    <property type="evidence" value="ECO:0007669"/>
    <property type="project" value="TreeGrafter"/>
</dbReference>
<dbReference type="Proteomes" id="UP000032254">
    <property type="component" value="Unassembled WGS sequence"/>
</dbReference>
<sequence length="394" mass="43021">MVTVTETPTREEILSRVAKAEPVLREHVAWSEENRRLHEATVEAMAEAGIFRMRVPKRYGGYECDGATLVEVGAALGRIDASVAWVAMVNWIPTYLVCMFPDQVQDEVFSTPDVRVCGTNAPKGTMVPVEGGYLLNGRWPFVSGAHHAHWMEAAAVILRDGAEPEPVMTMVPMSDMELVDDWHTTGLRGSGSITTVATNVFLPAERVIPLGAALAPNTLSETNRNIPIYSTPATLVAAVSGVGMLVGIAKAAWDTFFDRLPDRKIIYTDYPSQAEAPLTHLRVGAAAHKIDQAMFHARRIAEVVDHKAFSGEAWTVEERVRVRADQGEAARLAKEVADTFQMASGGTSIYTDVPIQRIVRDITSAALHGLVVPDVNTELYGRVLCGLEPNTLYM</sequence>
<evidence type="ECO:0000256" key="2">
    <source>
        <dbReference type="ARBA" id="ARBA00049661"/>
    </source>
</evidence>
<dbReference type="Gene3D" id="1.20.140.10">
    <property type="entry name" value="Butyryl-CoA Dehydrogenase, subunit A, domain 3"/>
    <property type="match status" value="1"/>
</dbReference>
<dbReference type="Gene3D" id="1.10.540.10">
    <property type="entry name" value="Acyl-CoA dehydrogenase/oxidase, N-terminal domain"/>
    <property type="match status" value="1"/>
</dbReference>
<dbReference type="InterPro" id="IPR046373">
    <property type="entry name" value="Acyl-CoA_Oxase/DH_mid-dom_sf"/>
</dbReference>
<feature type="domain" description="Acyl-CoA dehydrogenase C-terminal" evidence="4">
    <location>
        <begin position="244"/>
        <end position="371"/>
    </location>
</feature>
<organism evidence="5 6">
    <name type="scientific">Micromonospora haikouensis</name>
    <dbReference type="NCBI Taxonomy" id="686309"/>
    <lineage>
        <taxon>Bacteria</taxon>
        <taxon>Bacillati</taxon>
        <taxon>Actinomycetota</taxon>
        <taxon>Actinomycetes</taxon>
        <taxon>Micromonosporales</taxon>
        <taxon>Micromonosporaceae</taxon>
        <taxon>Micromonospora</taxon>
    </lineage>
</organism>
<dbReference type="InterPro" id="IPR037069">
    <property type="entry name" value="AcylCoA_DH/ox_N_sf"/>
</dbReference>
<dbReference type="GO" id="GO:0003995">
    <property type="term" value="F:acyl-CoA dehydrogenase activity"/>
    <property type="evidence" value="ECO:0007669"/>
    <property type="project" value="TreeGrafter"/>
</dbReference>
<feature type="domain" description="Acyl-CoA dehydrogenase/oxidase N-terminal" evidence="3">
    <location>
        <begin position="21"/>
        <end position="100"/>
    </location>
</feature>
<comment type="similarity">
    <text evidence="2">Belongs to the HpaH/HsaA monooxygenase family.</text>
</comment>
<reference evidence="5 6" key="1">
    <citation type="submission" date="2015-01" db="EMBL/GenBank/DDBJ databases">
        <title>Sequencing and annotation of Micromonospora carbonacea strain JXNU-1 genome.</title>
        <authorList>
            <person name="Long Z."/>
            <person name="Huang Y."/>
            <person name="Jiang Y."/>
        </authorList>
    </citation>
    <scope>NUCLEOTIDE SEQUENCE [LARGE SCALE GENOMIC DNA]</scope>
    <source>
        <strain evidence="5 6">JXNU-1</strain>
    </source>
</reference>
<dbReference type="InterPro" id="IPR013786">
    <property type="entry name" value="AcylCoA_DH/ox_N"/>
</dbReference>
<dbReference type="PANTHER" id="PTHR48083">
    <property type="entry name" value="MEDIUM-CHAIN SPECIFIC ACYL-COA DEHYDROGENASE, MITOCHONDRIAL-RELATED"/>
    <property type="match status" value="1"/>
</dbReference>
<name>A0A0D0WWY9_9ACTN</name>
<evidence type="ECO:0000313" key="6">
    <source>
        <dbReference type="Proteomes" id="UP000032254"/>
    </source>
</evidence>
<dbReference type="InterPro" id="IPR009100">
    <property type="entry name" value="AcylCoA_DH/oxidase_NM_dom_sf"/>
</dbReference>
<evidence type="ECO:0000313" key="5">
    <source>
        <dbReference type="EMBL" id="KIR61885.1"/>
    </source>
</evidence>
<keyword evidence="1" id="KW-0560">Oxidoreductase</keyword>
<dbReference type="InterPro" id="IPR036250">
    <property type="entry name" value="AcylCo_DH-like_C"/>
</dbReference>